<evidence type="ECO:0000256" key="1">
    <source>
        <dbReference type="SAM" id="MobiDB-lite"/>
    </source>
</evidence>
<sequence length="182" mass="19923">MRVTGVSFRSLYADFGFSPSASFMAQGAKRTIWSTHRPLVLMAADWPAMGLELPGPVTTAVTPPARASSKQRSRGLMASMARRLGVQGSVDSLPSSPSKPKAFPNMPRWQWASMRPGRIWPPFTSRSSPSGEEGSRSMGPTWAMRPSSTATKPRGITGPSMGWTTPFNRYIFVKPPFDKRFG</sequence>
<feature type="region of interest" description="Disordered" evidence="1">
    <location>
        <begin position="120"/>
        <end position="160"/>
    </location>
</feature>
<proteinExistence type="predicted"/>
<evidence type="ECO:0000313" key="2">
    <source>
        <dbReference type="EMBL" id="MPN39055.1"/>
    </source>
</evidence>
<protein>
    <submittedName>
        <fullName evidence="2">Uncharacterized protein</fullName>
    </submittedName>
</protein>
<comment type="caution">
    <text evidence="2">The sequence shown here is derived from an EMBL/GenBank/DDBJ whole genome shotgun (WGS) entry which is preliminary data.</text>
</comment>
<dbReference type="EMBL" id="VSSQ01094648">
    <property type="protein sequence ID" value="MPN39055.1"/>
    <property type="molecule type" value="Genomic_DNA"/>
</dbReference>
<gene>
    <name evidence="2" type="ORF">SDC9_186581</name>
</gene>
<dbReference type="AlphaFoldDB" id="A0A645HJ61"/>
<reference evidence="2" key="1">
    <citation type="submission" date="2019-08" db="EMBL/GenBank/DDBJ databases">
        <authorList>
            <person name="Kucharzyk K."/>
            <person name="Murdoch R.W."/>
            <person name="Higgins S."/>
            <person name="Loffler F."/>
        </authorList>
    </citation>
    <scope>NUCLEOTIDE SEQUENCE</scope>
</reference>
<organism evidence="2">
    <name type="scientific">bioreactor metagenome</name>
    <dbReference type="NCBI Taxonomy" id="1076179"/>
    <lineage>
        <taxon>unclassified sequences</taxon>
        <taxon>metagenomes</taxon>
        <taxon>ecological metagenomes</taxon>
    </lineage>
</organism>
<name>A0A645HJ61_9ZZZZ</name>
<accession>A0A645HJ61</accession>